<organism evidence="7 8">
    <name type="scientific">Potamilus streckersoni</name>
    <dbReference type="NCBI Taxonomy" id="2493646"/>
    <lineage>
        <taxon>Eukaryota</taxon>
        <taxon>Metazoa</taxon>
        <taxon>Spiralia</taxon>
        <taxon>Lophotrochozoa</taxon>
        <taxon>Mollusca</taxon>
        <taxon>Bivalvia</taxon>
        <taxon>Autobranchia</taxon>
        <taxon>Heteroconchia</taxon>
        <taxon>Palaeoheterodonta</taxon>
        <taxon>Unionida</taxon>
        <taxon>Unionoidea</taxon>
        <taxon>Unionidae</taxon>
        <taxon>Ambleminae</taxon>
        <taxon>Lampsilini</taxon>
        <taxon>Potamilus</taxon>
    </lineage>
</organism>
<feature type="domain" description="Protein kinase" evidence="6">
    <location>
        <begin position="11"/>
        <end position="274"/>
    </location>
</feature>
<dbReference type="PROSITE" id="PS00108">
    <property type="entry name" value="PROTEIN_KINASE_ST"/>
    <property type="match status" value="1"/>
</dbReference>
<dbReference type="FunFam" id="3.30.200.20:FF:000149">
    <property type="entry name" value="serine/threonine-protein kinase unc-51 isoform X1"/>
    <property type="match status" value="1"/>
</dbReference>
<reference evidence="7" key="3">
    <citation type="submission" date="2023-05" db="EMBL/GenBank/DDBJ databases">
        <authorList>
            <person name="Smith C.H."/>
        </authorList>
    </citation>
    <scope>NUCLEOTIDE SEQUENCE</scope>
    <source>
        <strain evidence="7">CHS0354</strain>
        <tissue evidence="7">Mantle</tissue>
    </source>
</reference>
<keyword evidence="3" id="KW-0418">Kinase</keyword>
<keyword evidence="4" id="KW-0067">ATP-binding</keyword>
<dbReference type="Pfam" id="PF21127">
    <property type="entry name" value="ATG1-like_MIT2"/>
    <property type="match status" value="1"/>
</dbReference>
<feature type="compositionally biased region" description="Low complexity" evidence="5">
    <location>
        <begin position="280"/>
        <end position="312"/>
    </location>
</feature>
<dbReference type="Gene3D" id="3.30.200.20">
    <property type="entry name" value="Phosphorylase Kinase, domain 1"/>
    <property type="match status" value="1"/>
</dbReference>
<dbReference type="GO" id="GO:0061709">
    <property type="term" value="P:reticulophagy"/>
    <property type="evidence" value="ECO:0007669"/>
    <property type="project" value="TreeGrafter"/>
</dbReference>
<dbReference type="PANTHER" id="PTHR24348">
    <property type="entry name" value="SERINE/THREONINE-PROTEIN KINASE UNC-51-RELATED"/>
    <property type="match status" value="1"/>
</dbReference>
<evidence type="ECO:0000256" key="4">
    <source>
        <dbReference type="ARBA" id="ARBA00022840"/>
    </source>
</evidence>
<feature type="region of interest" description="Disordered" evidence="5">
    <location>
        <begin position="420"/>
        <end position="449"/>
    </location>
</feature>
<protein>
    <recommendedName>
        <fullName evidence="6">Protein kinase domain-containing protein</fullName>
    </recommendedName>
</protein>
<comment type="caution">
    <text evidence="7">The sequence shown here is derived from an EMBL/GenBank/DDBJ whole genome shotgun (WGS) entry which is preliminary data.</text>
</comment>
<dbReference type="InterPro" id="IPR000719">
    <property type="entry name" value="Prot_kinase_dom"/>
</dbReference>
<feature type="compositionally biased region" description="Low complexity" evidence="5">
    <location>
        <begin position="421"/>
        <end position="432"/>
    </location>
</feature>
<evidence type="ECO:0000256" key="3">
    <source>
        <dbReference type="ARBA" id="ARBA00022777"/>
    </source>
</evidence>
<dbReference type="GO" id="GO:0005829">
    <property type="term" value="C:cytosol"/>
    <property type="evidence" value="ECO:0007669"/>
    <property type="project" value="TreeGrafter"/>
</dbReference>
<dbReference type="Pfam" id="PF00069">
    <property type="entry name" value="Pkinase"/>
    <property type="match status" value="1"/>
</dbReference>
<feature type="region of interest" description="Disordered" evidence="5">
    <location>
        <begin position="276"/>
        <end position="314"/>
    </location>
</feature>
<dbReference type="GO" id="GO:0048675">
    <property type="term" value="P:axon extension"/>
    <property type="evidence" value="ECO:0007669"/>
    <property type="project" value="TreeGrafter"/>
</dbReference>
<dbReference type="GO" id="GO:0042594">
    <property type="term" value="P:response to starvation"/>
    <property type="evidence" value="ECO:0007669"/>
    <property type="project" value="TreeGrafter"/>
</dbReference>
<keyword evidence="1" id="KW-0808">Transferase</keyword>
<reference evidence="7" key="2">
    <citation type="journal article" date="2021" name="Genome Biol. Evol.">
        <title>Developing a high-quality reference genome for a parasitic bivalve with doubly uniparental inheritance (Bivalvia: Unionida).</title>
        <authorList>
            <person name="Smith C.H."/>
        </authorList>
    </citation>
    <scope>NUCLEOTIDE SEQUENCE</scope>
    <source>
        <strain evidence="7">CHS0354</strain>
        <tissue evidence="7">Mantle</tissue>
    </source>
</reference>
<name>A0AAE0SHG9_9BIVA</name>
<dbReference type="PANTHER" id="PTHR24348:SF22">
    <property type="entry name" value="NON-SPECIFIC SERINE_THREONINE PROTEIN KINASE"/>
    <property type="match status" value="1"/>
</dbReference>
<dbReference type="Gene3D" id="1.10.510.10">
    <property type="entry name" value="Transferase(Phosphotransferase) domain 1"/>
    <property type="match status" value="1"/>
</dbReference>
<gene>
    <name evidence="7" type="ORF">CHS0354_031645</name>
</gene>
<dbReference type="GO" id="GO:0034727">
    <property type="term" value="P:piecemeal microautophagy of the nucleus"/>
    <property type="evidence" value="ECO:0007669"/>
    <property type="project" value="TreeGrafter"/>
</dbReference>
<dbReference type="Proteomes" id="UP001195483">
    <property type="component" value="Unassembled WGS sequence"/>
</dbReference>
<evidence type="ECO:0000256" key="2">
    <source>
        <dbReference type="ARBA" id="ARBA00022741"/>
    </source>
</evidence>
<evidence type="ECO:0000313" key="7">
    <source>
        <dbReference type="EMBL" id="KAK3591533.1"/>
    </source>
</evidence>
<reference evidence="7" key="1">
    <citation type="journal article" date="2021" name="Genome Biol. Evol.">
        <title>A High-Quality Reference Genome for a Parasitic Bivalve with Doubly Uniparental Inheritance (Bivalvia: Unionida).</title>
        <authorList>
            <person name="Smith C.H."/>
        </authorList>
    </citation>
    <scope>NUCLEOTIDE SEQUENCE</scope>
    <source>
        <strain evidence="7">CHS0354</strain>
    </source>
</reference>
<sequence length="958" mass="106030">MEFITLGDYEYCKKDFIAHGAFAAVFKGRNKKKPDIAVAIKSIAKRNISKSPNYISKEIKILKELNHENVVTLLEYKETTDHVHLIIEFCNGGDFADYLQAKGTLSEDTIRFFLNQIVAAMGAIHAKGIIHRDLKPHNILMCFPPGTKNPPVTQIILKIADFGFARFLPDGAMAGTMCGSPMYMAPEVILNLQYDAKADLWSVGTIVFQSLTGKAPFQAQNPQQLISFYEKHTELRPNIPDGTSPALKDLLYRTLKRNPKDRIEFEDFFNHQFLKPPSPASSSSPVPVPYRSPSFSSGSPASQKAASASPLSGKMECSPTQPKCFLKGGKSDQTLVNREYPVDSPEFVGTSKKNSESRCSTPTEDFVMVPEEIGIDGSDGLDNDKMMAEDLIRYGDTPTPSLNIVTANPVAMKVLFKKDSSSSLNANRPSSLKVTSPTPSDVTTEPLPVPTQRSKYERMTGNTPSSPLAVNKLQDAMGGEGQQKMDCNKKEKSLVSQVSETRLPAPDVLTLSPPVQFSIGTPPGQGGQWRRSSIINSPRGQSSITSPLRRSETTPVHLSPIQISALVQLPTIHGSPVKVPGPYQYPTSNIEAQLWSQKASNVPENSFANGNVAIATHLKSLHASKTEPEFRNITEDSRSLLSQQLFREAFGSHLHGQLNEGQIIPFAQGFGVKLDRVNSLDSDKPGLAEMGERSSCYFRRNSETTPPPSLLYTQSPPNMEGPITFIAPELTEETLMDDAHNMTMAKLNFVLDLVECIIELARIKGAKVKTFTDSVICRPGEALSAGLELKFADTQRRVEQLILYVRSLHLLSSSLYLARDEMKEGRLQATTSLKSVVRQMNELYHRCVLISRQLQQRLGIEVESVLTPTLLVATADKLLYIYAVEMCQVAALDEINGDPRECFKRYQAAQILFHSIAQQAYNSRDKELLSKYQEAVERRLASLQMHTQTYIQPHVTSS</sequence>
<evidence type="ECO:0000313" key="8">
    <source>
        <dbReference type="Proteomes" id="UP001195483"/>
    </source>
</evidence>
<dbReference type="GO" id="GO:0005776">
    <property type="term" value="C:autophagosome"/>
    <property type="evidence" value="ECO:0007669"/>
    <property type="project" value="TreeGrafter"/>
</dbReference>
<proteinExistence type="predicted"/>
<accession>A0AAE0SHG9</accession>
<feature type="region of interest" description="Disordered" evidence="5">
    <location>
        <begin position="535"/>
        <end position="555"/>
    </location>
</feature>
<evidence type="ECO:0000256" key="5">
    <source>
        <dbReference type="SAM" id="MobiDB-lite"/>
    </source>
</evidence>
<dbReference type="GO" id="GO:0000045">
    <property type="term" value="P:autophagosome assembly"/>
    <property type="evidence" value="ECO:0007669"/>
    <property type="project" value="TreeGrafter"/>
</dbReference>
<keyword evidence="2" id="KW-0547">Nucleotide-binding</keyword>
<dbReference type="GO" id="GO:0034045">
    <property type="term" value="C:phagophore assembly site membrane"/>
    <property type="evidence" value="ECO:0007669"/>
    <property type="project" value="TreeGrafter"/>
</dbReference>
<evidence type="ECO:0000256" key="1">
    <source>
        <dbReference type="ARBA" id="ARBA00022679"/>
    </source>
</evidence>
<dbReference type="GO" id="GO:0005524">
    <property type="term" value="F:ATP binding"/>
    <property type="evidence" value="ECO:0007669"/>
    <property type="project" value="UniProtKB-KW"/>
</dbReference>
<dbReference type="SMART" id="SM00220">
    <property type="entry name" value="S_TKc"/>
    <property type="match status" value="1"/>
</dbReference>
<dbReference type="GO" id="GO:0000422">
    <property type="term" value="P:autophagy of mitochondrion"/>
    <property type="evidence" value="ECO:0007669"/>
    <property type="project" value="TreeGrafter"/>
</dbReference>
<dbReference type="SUPFAM" id="SSF56112">
    <property type="entry name" value="Protein kinase-like (PK-like)"/>
    <property type="match status" value="1"/>
</dbReference>
<dbReference type="PROSITE" id="PS50011">
    <property type="entry name" value="PROTEIN_KINASE_DOM"/>
    <property type="match status" value="1"/>
</dbReference>
<dbReference type="InterPro" id="IPR008271">
    <property type="entry name" value="Ser/Thr_kinase_AS"/>
</dbReference>
<dbReference type="InterPro" id="IPR045269">
    <property type="entry name" value="Atg1-like"/>
</dbReference>
<keyword evidence="8" id="KW-1185">Reference proteome</keyword>
<dbReference type="GO" id="GO:0010508">
    <property type="term" value="P:positive regulation of autophagy"/>
    <property type="evidence" value="ECO:0007669"/>
    <property type="project" value="TreeGrafter"/>
</dbReference>
<dbReference type="InterPro" id="IPR011009">
    <property type="entry name" value="Kinase-like_dom_sf"/>
</dbReference>
<dbReference type="GO" id="GO:0004674">
    <property type="term" value="F:protein serine/threonine kinase activity"/>
    <property type="evidence" value="ECO:0007669"/>
    <property type="project" value="InterPro"/>
</dbReference>
<dbReference type="AlphaFoldDB" id="A0AAE0SHG9"/>
<dbReference type="CDD" id="cd14120">
    <property type="entry name" value="STKc_ULK1_2-like"/>
    <property type="match status" value="1"/>
</dbReference>
<dbReference type="FunFam" id="1.10.510.10:FF:000493">
    <property type="entry name" value="serine/threonine-protein kinase unc-51 isoform X2"/>
    <property type="match status" value="1"/>
</dbReference>
<feature type="compositionally biased region" description="Polar residues" evidence="5">
    <location>
        <begin position="433"/>
        <end position="443"/>
    </location>
</feature>
<evidence type="ECO:0000259" key="6">
    <source>
        <dbReference type="PROSITE" id="PS50011"/>
    </source>
</evidence>
<dbReference type="InterPro" id="IPR048941">
    <property type="entry name" value="ATG1-like_MIT2"/>
</dbReference>
<dbReference type="EMBL" id="JAEAOA010001888">
    <property type="protein sequence ID" value="KAK3591533.1"/>
    <property type="molecule type" value="Genomic_DNA"/>
</dbReference>